<dbReference type="RefSeq" id="WP_188453572.1">
    <property type="nucleotide sequence ID" value="NZ_BMFR01000001.1"/>
</dbReference>
<dbReference type="InterPro" id="IPR012640">
    <property type="entry name" value="Membr_lipoprot_lipid_attach_CS"/>
</dbReference>
<dbReference type="Proteomes" id="UP000622860">
    <property type="component" value="Unassembled WGS sequence"/>
</dbReference>
<protein>
    <recommendedName>
        <fullName evidence="5">DUF4352 domain-containing protein</fullName>
    </recommendedName>
</protein>
<evidence type="ECO:0000256" key="2">
    <source>
        <dbReference type="SAM" id="MobiDB-lite"/>
    </source>
</evidence>
<dbReference type="Pfam" id="PF08139">
    <property type="entry name" value="LPAM_1"/>
    <property type="match status" value="1"/>
</dbReference>
<dbReference type="PROSITE" id="PS51257">
    <property type="entry name" value="PROKAR_LIPOPROTEIN"/>
    <property type="match status" value="1"/>
</dbReference>
<accession>A0A917GZT3</accession>
<comment type="caution">
    <text evidence="3">The sequence shown here is derived from an EMBL/GenBank/DDBJ whole genome shotgun (WGS) entry which is preliminary data.</text>
</comment>
<gene>
    <name evidence="3" type="ORF">GCM10011398_02940</name>
</gene>
<feature type="compositionally biased region" description="Basic and acidic residues" evidence="2">
    <location>
        <begin position="22"/>
        <end position="40"/>
    </location>
</feature>
<dbReference type="AlphaFoldDB" id="A0A917GZT3"/>
<keyword evidence="1" id="KW-0732">Signal</keyword>
<evidence type="ECO:0000313" key="4">
    <source>
        <dbReference type="Proteomes" id="UP000622860"/>
    </source>
</evidence>
<organism evidence="3 4">
    <name type="scientific">Virgibacillus oceani</name>
    <dbReference type="NCBI Taxonomy" id="1479511"/>
    <lineage>
        <taxon>Bacteria</taxon>
        <taxon>Bacillati</taxon>
        <taxon>Bacillota</taxon>
        <taxon>Bacilli</taxon>
        <taxon>Bacillales</taxon>
        <taxon>Bacillaceae</taxon>
        <taxon>Virgibacillus</taxon>
    </lineage>
</organism>
<name>A0A917GZT3_9BACI</name>
<evidence type="ECO:0008006" key="5">
    <source>
        <dbReference type="Google" id="ProtNLM"/>
    </source>
</evidence>
<sequence length="180" mass="20023">MKKILFLLLAISLVAGCSSNSKDNDSKNEEEQASKPETQEVAVHKIEDTVKVKSHDFGFSYEVTLNSYDEKKEYNGKTVKDLVEGESLTGDSFAVANVTIKNTSDQTFVPMEKLEPVFDISVPIGIYKELSPKLNNSLKPGDEITVDLVSGSGNNKNNIYLVFEYMKDEEARFLLNKVDG</sequence>
<dbReference type="EMBL" id="BMFR01000001">
    <property type="protein sequence ID" value="GGG62964.1"/>
    <property type="molecule type" value="Genomic_DNA"/>
</dbReference>
<proteinExistence type="predicted"/>
<evidence type="ECO:0000313" key="3">
    <source>
        <dbReference type="EMBL" id="GGG62964.1"/>
    </source>
</evidence>
<keyword evidence="4" id="KW-1185">Reference proteome</keyword>
<evidence type="ECO:0000256" key="1">
    <source>
        <dbReference type="ARBA" id="ARBA00022729"/>
    </source>
</evidence>
<reference evidence="3" key="2">
    <citation type="submission" date="2020-09" db="EMBL/GenBank/DDBJ databases">
        <authorList>
            <person name="Sun Q."/>
            <person name="Zhou Y."/>
        </authorList>
    </citation>
    <scope>NUCLEOTIDE SEQUENCE</scope>
    <source>
        <strain evidence="3">CGMCC 1.12754</strain>
    </source>
</reference>
<reference evidence="3" key="1">
    <citation type="journal article" date="2014" name="Int. J. Syst. Evol. Microbiol.">
        <title>Complete genome sequence of Corynebacterium casei LMG S-19264T (=DSM 44701T), isolated from a smear-ripened cheese.</title>
        <authorList>
            <consortium name="US DOE Joint Genome Institute (JGI-PGF)"/>
            <person name="Walter F."/>
            <person name="Albersmeier A."/>
            <person name="Kalinowski J."/>
            <person name="Ruckert C."/>
        </authorList>
    </citation>
    <scope>NUCLEOTIDE SEQUENCE</scope>
    <source>
        <strain evidence="3">CGMCC 1.12754</strain>
    </source>
</reference>
<feature type="region of interest" description="Disordered" evidence="2">
    <location>
        <begin position="19"/>
        <end position="40"/>
    </location>
</feature>